<sequence>MELKGTILKVGKTEKMSDKFSKREFVLTTNDNPTYPQHVSVQCTNDKCVMLDNLSIGSEVTAHINLRGREWKSPTGEVKYFNTIECWKLDVTGASKSAPVMENISDLPF</sequence>
<proteinExistence type="predicted"/>
<reference evidence="1" key="1">
    <citation type="submission" date="2020-05" db="EMBL/GenBank/DDBJ databases">
        <authorList>
            <person name="Chiriac C."/>
            <person name="Salcher M."/>
            <person name="Ghai R."/>
            <person name="Kavagutti S V."/>
        </authorList>
    </citation>
    <scope>NUCLEOTIDE SEQUENCE</scope>
</reference>
<evidence type="ECO:0000313" key="1">
    <source>
        <dbReference type="EMBL" id="CAB5218487.1"/>
    </source>
</evidence>
<protein>
    <recommendedName>
        <fullName evidence="2">DUF3127 domain-containing protein</fullName>
    </recommendedName>
</protein>
<dbReference type="Pfam" id="PF11325">
    <property type="entry name" value="DUF3127"/>
    <property type="match status" value="1"/>
</dbReference>
<dbReference type="InterPro" id="IPR021474">
    <property type="entry name" value="DUF3127"/>
</dbReference>
<evidence type="ECO:0008006" key="2">
    <source>
        <dbReference type="Google" id="ProtNLM"/>
    </source>
</evidence>
<organism evidence="1">
    <name type="scientific">uncultured Caudovirales phage</name>
    <dbReference type="NCBI Taxonomy" id="2100421"/>
    <lineage>
        <taxon>Viruses</taxon>
        <taxon>Duplodnaviria</taxon>
        <taxon>Heunggongvirae</taxon>
        <taxon>Uroviricota</taxon>
        <taxon>Caudoviricetes</taxon>
        <taxon>Peduoviridae</taxon>
        <taxon>Maltschvirus</taxon>
        <taxon>Maltschvirus maltsch</taxon>
    </lineage>
</organism>
<accession>A0A6J7WL70</accession>
<name>A0A6J7WL70_9CAUD</name>
<dbReference type="EMBL" id="LR798265">
    <property type="protein sequence ID" value="CAB5218487.1"/>
    <property type="molecule type" value="Genomic_DNA"/>
</dbReference>
<gene>
    <name evidence="1" type="ORF">UFOVP212_39</name>
</gene>